<reference evidence="1" key="1">
    <citation type="submission" date="2022-12" db="EMBL/GenBank/DDBJ databases">
        <authorList>
            <person name="Bing R.G."/>
            <person name="Willard D.J."/>
            <person name="Manesh M.J.H."/>
            <person name="Laemthong T."/>
            <person name="Crosby J.R."/>
            <person name="Kelly R.M."/>
        </authorList>
    </citation>
    <scope>NUCLEOTIDE SEQUENCE</scope>
    <source>
        <strain evidence="1">DSM 8991</strain>
    </source>
</reference>
<dbReference type="RefSeq" id="WP_268748521.1">
    <property type="nucleotide sequence ID" value="NZ_CP113864.1"/>
</dbReference>
<protein>
    <submittedName>
        <fullName evidence="1">Uncharacterized protein</fullName>
    </submittedName>
</protein>
<proteinExistence type="predicted"/>
<evidence type="ECO:0000313" key="1">
    <source>
        <dbReference type="EMBL" id="WAM31631.1"/>
    </source>
</evidence>
<sequence>MALSQTGIAKTKTFDGLEVDIEKNFQVLMLFKREDFEDVGRIF</sequence>
<gene>
    <name evidence="1" type="ORF">OTJ99_000057</name>
</gene>
<name>A0ABY7BHV5_9FIRM</name>
<dbReference type="EMBL" id="CP113864">
    <property type="protein sequence ID" value="WAM31631.1"/>
    <property type="molecule type" value="Genomic_DNA"/>
</dbReference>
<organism evidence="1 2">
    <name type="scientific">Caldicellulosiruptor naganoensis</name>
    <dbReference type="NCBI Taxonomy" id="29324"/>
    <lineage>
        <taxon>Bacteria</taxon>
        <taxon>Bacillati</taxon>
        <taxon>Bacillota</taxon>
        <taxon>Bacillota incertae sedis</taxon>
        <taxon>Caldicellulosiruptorales</taxon>
        <taxon>Caldicellulosiruptoraceae</taxon>
        <taxon>Caldicellulosiruptor</taxon>
    </lineage>
</organism>
<keyword evidence="2" id="KW-1185">Reference proteome</keyword>
<dbReference type="Proteomes" id="UP001164745">
    <property type="component" value="Chromosome"/>
</dbReference>
<accession>A0ABY7BHV5</accession>
<evidence type="ECO:0000313" key="2">
    <source>
        <dbReference type="Proteomes" id="UP001164745"/>
    </source>
</evidence>